<keyword evidence="3" id="KW-1185">Reference proteome</keyword>
<dbReference type="PANTHER" id="PTHR31616">
    <property type="entry name" value="TREHALASE"/>
    <property type="match status" value="1"/>
</dbReference>
<dbReference type="EMBL" id="RLII01000016">
    <property type="protein sequence ID" value="RXE58558.1"/>
    <property type="molecule type" value="Genomic_DNA"/>
</dbReference>
<dbReference type="InterPro" id="IPR012341">
    <property type="entry name" value="6hp_glycosidase-like_sf"/>
</dbReference>
<organism evidence="2 3">
    <name type="scientific">Acetivibrio mesophilus</name>
    <dbReference type="NCBI Taxonomy" id="2487273"/>
    <lineage>
        <taxon>Bacteria</taxon>
        <taxon>Bacillati</taxon>
        <taxon>Bacillota</taxon>
        <taxon>Clostridia</taxon>
        <taxon>Eubacteriales</taxon>
        <taxon>Oscillospiraceae</taxon>
        <taxon>Acetivibrio</taxon>
    </lineage>
</organism>
<reference evidence="3" key="1">
    <citation type="submission" date="2018-11" db="EMBL/GenBank/DDBJ databases">
        <title>Genome sequencing of a novel mesophilic and cellulolytic organism within the genus Hungateiclostridium.</title>
        <authorList>
            <person name="Rettenmaier R."/>
            <person name="Liebl W."/>
            <person name="Zverlov V."/>
        </authorList>
    </citation>
    <scope>NUCLEOTIDE SEQUENCE [LARGE SCALE GENOMIC DNA]</scope>
    <source>
        <strain evidence="3">N2K1</strain>
    </source>
</reference>
<dbReference type="GO" id="GO:0005975">
    <property type="term" value="P:carbohydrate metabolic process"/>
    <property type="evidence" value="ECO:0007669"/>
    <property type="project" value="InterPro"/>
</dbReference>
<dbReference type="InterPro" id="IPR011613">
    <property type="entry name" value="GH15-like"/>
</dbReference>
<keyword evidence="2" id="KW-0378">Hydrolase</keyword>
<feature type="domain" description="GH15-like" evidence="1">
    <location>
        <begin position="265"/>
        <end position="632"/>
    </location>
</feature>
<protein>
    <submittedName>
        <fullName evidence="2">Glycoside hydrolase</fullName>
    </submittedName>
</protein>
<dbReference type="AlphaFoldDB" id="A0A4Q0I2W9"/>
<proteinExistence type="predicted"/>
<accession>A0A4Q0I2W9</accession>
<dbReference type="SUPFAM" id="SSF48208">
    <property type="entry name" value="Six-hairpin glycosidases"/>
    <property type="match status" value="1"/>
</dbReference>
<evidence type="ECO:0000313" key="2">
    <source>
        <dbReference type="EMBL" id="RXE58558.1"/>
    </source>
</evidence>
<dbReference type="Gene3D" id="1.50.10.10">
    <property type="match status" value="1"/>
</dbReference>
<dbReference type="Proteomes" id="UP000289166">
    <property type="component" value="Unassembled WGS sequence"/>
</dbReference>
<sequence>MTKTYFNDAIIGNSSMLVCLTRNGELTRLFWPHIDYPQHFDKMATGIFYTGHKNSTSWFYEDNWHHSQYYVEDTNILKTVCEDNGKGLRVEQTDFVLKDKDVMVRRYIIENIGANEVDLGFVQYSSTVSTTPELRSTLFDFNVDALIHYRHNYYISISSDSEVLQFQLGNNAFDSARYTELNGYDCIGMMKDGAMSFNIGKIAPGDKKSFNLYICASHTLKGVKQLVRLCRQMNVDEEYEKTRKYWVDFLKNSRSLSTGDKNIDDLYKRSILVFKLMADEQTGGLLASAEIDEGFTRCGRYAYCWGRDAAFITSALDAAGLTEAVDQFYRWAVMTQDDDGSWQQRYHMDGNLAPSWGLQVDETGTLIWGMLKHYEVTGNIDFLKSMWDSIKKGVEFLTRFIDNDTGLPAPSYDLWEERVGEHTYSSAAVYGGIKAGAEAARILGASREIVEKWEKAASDMKASIEKNLWRDEAGRFIRSVRTKLNPWGSEHSPYTTIIKVNEKGYFRDVTLEDWTIDVSLLGVSIPFGVFDIKDERVRKTVEAIERALTSHPVGGIKRYENDNYIGGNPWVLATLWVALYYIETKEYDKAKDYFKWAAKSCTALGLLPEQVSKDNGEPCWVIPLTWSHAMYVLVLSGLKEAGAL</sequence>
<evidence type="ECO:0000259" key="1">
    <source>
        <dbReference type="Pfam" id="PF00723"/>
    </source>
</evidence>
<dbReference type="GO" id="GO:0004553">
    <property type="term" value="F:hydrolase activity, hydrolyzing O-glycosyl compounds"/>
    <property type="evidence" value="ECO:0007669"/>
    <property type="project" value="UniProtKB-ARBA"/>
</dbReference>
<dbReference type="InterPro" id="IPR008928">
    <property type="entry name" value="6-hairpin_glycosidase_sf"/>
</dbReference>
<name>A0A4Q0I2W9_9FIRM</name>
<dbReference type="OrthoDB" id="3902805at2"/>
<comment type="caution">
    <text evidence="2">The sequence shown here is derived from an EMBL/GenBank/DDBJ whole genome shotgun (WGS) entry which is preliminary data.</text>
</comment>
<evidence type="ECO:0000313" key="3">
    <source>
        <dbReference type="Proteomes" id="UP000289166"/>
    </source>
</evidence>
<gene>
    <name evidence="2" type="ORF">EFD62_11745</name>
</gene>
<dbReference type="RefSeq" id="WP_069194836.1">
    <property type="nucleotide sequence ID" value="NZ_RLII01000016.1"/>
</dbReference>
<dbReference type="PANTHER" id="PTHR31616:SF0">
    <property type="entry name" value="GLUCAN 1,4-ALPHA-GLUCOSIDASE"/>
    <property type="match status" value="1"/>
</dbReference>
<dbReference type="Pfam" id="PF00723">
    <property type="entry name" value="Glyco_hydro_15"/>
    <property type="match status" value="1"/>
</dbReference>